<feature type="compositionally biased region" description="Basic and acidic residues" evidence="1">
    <location>
        <begin position="34"/>
        <end position="46"/>
    </location>
</feature>
<dbReference type="InterPro" id="IPR002716">
    <property type="entry name" value="PIN_dom"/>
</dbReference>
<comment type="caution">
    <text evidence="3">The sequence shown here is derived from an EMBL/GenBank/DDBJ whole genome shotgun (WGS) entry which is preliminary data.</text>
</comment>
<evidence type="ECO:0000256" key="1">
    <source>
        <dbReference type="SAM" id="MobiDB-lite"/>
    </source>
</evidence>
<evidence type="ECO:0000259" key="2">
    <source>
        <dbReference type="Pfam" id="PF13638"/>
    </source>
</evidence>
<dbReference type="OrthoDB" id="69928at2759"/>
<name>A0A2G8SFC7_9APHY</name>
<dbReference type="AlphaFoldDB" id="A0A2G8SFC7"/>
<feature type="compositionally biased region" description="Low complexity" evidence="1">
    <location>
        <begin position="303"/>
        <end position="315"/>
    </location>
</feature>
<sequence>MADVTVAPNKIAMSRALGAAFLNHQVEQLEKSVHTAGNWRERRSPDNWRAGAGDNKRNFAGPKVIQRRREDSVEGRPRQPSPKMEREHERRDRRSEEGRGPQKDADIVVVDASVLIHGIYHLKKWSRDGREEVVIVPLEALNTLDLLKKGTSALAQRARAASRILEAQVGTNPRIRVQRDDAFVLWDDIPFEEHTATAPEWVRRTICCARWELEHVSEELEKDPSPTAKPRVVLAVVSPPADAQAEATNAAPISASPVPLPAPQPNRYESRLSAPLVSRWAAKAGVDVIEVTSAPPHPHPHAGNSNGNADNVNGNKGRRSTDGGRRSNEEERGTKRAPAGRGRRNSRGGSHPGQPRAPQNMAAGTGLVERPQAVMTMMEMVTQPNRVVRVLARGEKLDP</sequence>
<dbReference type="EMBL" id="AYKW01000010">
    <property type="protein sequence ID" value="PIL32470.1"/>
    <property type="molecule type" value="Genomic_DNA"/>
</dbReference>
<feature type="region of interest" description="Disordered" evidence="1">
    <location>
        <begin position="34"/>
        <end position="104"/>
    </location>
</feature>
<protein>
    <recommendedName>
        <fullName evidence="2">PIN domain-containing protein</fullName>
    </recommendedName>
</protein>
<evidence type="ECO:0000313" key="4">
    <source>
        <dbReference type="Proteomes" id="UP000230002"/>
    </source>
</evidence>
<feature type="region of interest" description="Disordered" evidence="1">
    <location>
        <begin position="243"/>
        <end position="266"/>
    </location>
</feature>
<accession>A0A2G8SFC7</accession>
<dbReference type="Proteomes" id="UP000230002">
    <property type="component" value="Unassembled WGS sequence"/>
</dbReference>
<feature type="region of interest" description="Disordered" evidence="1">
    <location>
        <begin position="291"/>
        <end position="365"/>
    </location>
</feature>
<keyword evidence="4" id="KW-1185">Reference proteome</keyword>
<organism evidence="3 4">
    <name type="scientific">Ganoderma sinense ZZ0214-1</name>
    <dbReference type="NCBI Taxonomy" id="1077348"/>
    <lineage>
        <taxon>Eukaryota</taxon>
        <taxon>Fungi</taxon>
        <taxon>Dikarya</taxon>
        <taxon>Basidiomycota</taxon>
        <taxon>Agaricomycotina</taxon>
        <taxon>Agaricomycetes</taxon>
        <taxon>Polyporales</taxon>
        <taxon>Polyporaceae</taxon>
        <taxon>Ganoderma</taxon>
    </lineage>
</organism>
<dbReference type="Pfam" id="PF13638">
    <property type="entry name" value="PIN_4"/>
    <property type="match status" value="1"/>
</dbReference>
<proteinExistence type="predicted"/>
<reference evidence="3 4" key="1">
    <citation type="journal article" date="2015" name="Sci. Rep.">
        <title>Chromosome-level genome map provides insights into diverse defense mechanisms in the medicinal fungus Ganoderma sinense.</title>
        <authorList>
            <person name="Zhu Y."/>
            <person name="Xu J."/>
            <person name="Sun C."/>
            <person name="Zhou S."/>
            <person name="Xu H."/>
            <person name="Nelson D.R."/>
            <person name="Qian J."/>
            <person name="Song J."/>
            <person name="Luo H."/>
            <person name="Xiang L."/>
            <person name="Li Y."/>
            <person name="Xu Z."/>
            <person name="Ji A."/>
            <person name="Wang L."/>
            <person name="Lu S."/>
            <person name="Hayward A."/>
            <person name="Sun W."/>
            <person name="Li X."/>
            <person name="Schwartz D.C."/>
            <person name="Wang Y."/>
            <person name="Chen S."/>
        </authorList>
    </citation>
    <scope>NUCLEOTIDE SEQUENCE [LARGE SCALE GENOMIC DNA]</scope>
    <source>
        <strain evidence="3 4">ZZ0214-1</strain>
    </source>
</reference>
<dbReference type="STRING" id="1077348.A0A2G8SFC7"/>
<gene>
    <name evidence="3" type="ORF">GSI_05173</name>
</gene>
<feature type="compositionally biased region" description="Basic and acidic residues" evidence="1">
    <location>
        <begin position="67"/>
        <end position="104"/>
    </location>
</feature>
<feature type="compositionally biased region" description="Basic and acidic residues" evidence="1">
    <location>
        <begin position="319"/>
        <end position="334"/>
    </location>
</feature>
<evidence type="ECO:0000313" key="3">
    <source>
        <dbReference type="EMBL" id="PIL32470.1"/>
    </source>
</evidence>
<feature type="domain" description="PIN" evidence="2">
    <location>
        <begin position="108"/>
        <end position="184"/>
    </location>
</feature>
<dbReference type="Gene3D" id="3.40.50.1010">
    <property type="entry name" value="5'-nuclease"/>
    <property type="match status" value="1"/>
</dbReference>